<protein>
    <recommendedName>
        <fullName evidence="4">Choline kinase</fullName>
    </recommendedName>
</protein>
<dbReference type="GO" id="GO:0006646">
    <property type="term" value="P:phosphatidylethanolamine biosynthetic process"/>
    <property type="evidence" value="ECO:0007669"/>
    <property type="project" value="TreeGrafter"/>
</dbReference>
<feature type="region of interest" description="Disordered" evidence="1">
    <location>
        <begin position="132"/>
        <end position="160"/>
    </location>
</feature>
<dbReference type="OrthoDB" id="3649325at2759"/>
<reference evidence="2" key="1">
    <citation type="submission" date="2021-06" db="EMBL/GenBank/DDBJ databases">
        <authorList>
            <person name="Hodson N. C."/>
            <person name="Mongue J. A."/>
            <person name="Jaron S. K."/>
        </authorList>
    </citation>
    <scope>NUCLEOTIDE SEQUENCE</scope>
</reference>
<evidence type="ECO:0000313" key="3">
    <source>
        <dbReference type="Proteomes" id="UP000708208"/>
    </source>
</evidence>
<dbReference type="AlphaFoldDB" id="A0A8J2PG95"/>
<dbReference type="EMBL" id="CAJVCH010308310">
    <property type="protein sequence ID" value="CAG7785965.1"/>
    <property type="molecule type" value="Genomic_DNA"/>
</dbReference>
<name>A0A8J2PG95_9HEXA</name>
<evidence type="ECO:0000256" key="1">
    <source>
        <dbReference type="SAM" id="MobiDB-lite"/>
    </source>
</evidence>
<organism evidence="2 3">
    <name type="scientific">Allacma fusca</name>
    <dbReference type="NCBI Taxonomy" id="39272"/>
    <lineage>
        <taxon>Eukaryota</taxon>
        <taxon>Metazoa</taxon>
        <taxon>Ecdysozoa</taxon>
        <taxon>Arthropoda</taxon>
        <taxon>Hexapoda</taxon>
        <taxon>Collembola</taxon>
        <taxon>Symphypleona</taxon>
        <taxon>Sminthuridae</taxon>
        <taxon>Allacma</taxon>
    </lineage>
</organism>
<comment type="caution">
    <text evidence="2">The sequence shown here is derived from an EMBL/GenBank/DDBJ whole genome shotgun (WGS) entry which is preliminary data.</text>
</comment>
<gene>
    <name evidence="2" type="ORF">AFUS01_LOCUS24557</name>
</gene>
<keyword evidence="3" id="KW-1185">Reference proteome</keyword>
<dbReference type="Pfam" id="PF01633">
    <property type="entry name" value="Choline_kinase"/>
    <property type="match status" value="1"/>
</dbReference>
<proteinExistence type="predicted"/>
<dbReference type="GO" id="GO:0004305">
    <property type="term" value="F:ethanolamine kinase activity"/>
    <property type="evidence" value="ECO:0007669"/>
    <property type="project" value="TreeGrafter"/>
</dbReference>
<dbReference type="Proteomes" id="UP000708208">
    <property type="component" value="Unassembled WGS sequence"/>
</dbReference>
<accession>A0A8J2PG95</accession>
<dbReference type="PANTHER" id="PTHR22603:SF93">
    <property type="entry name" value="RE24176P"/>
    <property type="match status" value="1"/>
</dbReference>
<dbReference type="PANTHER" id="PTHR22603">
    <property type="entry name" value="CHOLINE/ETHANOALAMINE KINASE"/>
    <property type="match status" value="1"/>
</dbReference>
<dbReference type="GO" id="GO:0005737">
    <property type="term" value="C:cytoplasm"/>
    <property type="evidence" value="ECO:0007669"/>
    <property type="project" value="TreeGrafter"/>
</dbReference>
<evidence type="ECO:0008006" key="4">
    <source>
        <dbReference type="Google" id="ProtNLM"/>
    </source>
</evidence>
<sequence length="556" mass="63646">MQEKPGIDSFIAKYDLGQVIPRSASGFSILYFLLWRSASAQHIVHLRTKGDLTLVKASIIASTLGVTTSRRGGSKHSARQKSYQIALIMRSTRHKLKLLRGFSRSSASGGSGSTRQRKISNPPTVVSVVTHPLNTSNNNNIHTKPCSSNNSTAGNSDPISRNRISLTRTLNNNNGRCFDYESRMDPGLGSDIRAKAFSICRDYLHGAWKQIDCRDLVLKRVSGGLSNYLYHCSLPLTLTPVNNEPSQVLLRFYGQVHGEDALESLITESVIFTLLSERKLGPRLYGIFPGGRVEQFIPARPLLTKELRDPELSTLIAQKMAQIHGLNIPISKEPSWLWGTMDRWMLNIRENLHKVCIQDSRQKEIVQRLIEYNLEDELQWLKKFLPQVQSPVVFSHNDLQEGNILIRPDCETPEDKLVLIDFEYCSYNYRGFDLANHFCEWSYNYNVDSYPNFASVPTDLPSLDEMLLLIRTYVETLRREYQMNFADADEEFLQTSPLFNEDHIIKEVKAFTLASHFFWSLWAVVNAQVSQIPFGYWEYGLCRLENYFRHKRYMGV</sequence>
<dbReference type="CDD" id="cd05156">
    <property type="entry name" value="ChoK_euk"/>
    <property type="match status" value="1"/>
</dbReference>
<dbReference type="GO" id="GO:0004103">
    <property type="term" value="F:choline kinase activity"/>
    <property type="evidence" value="ECO:0007669"/>
    <property type="project" value="TreeGrafter"/>
</dbReference>
<evidence type="ECO:0000313" key="2">
    <source>
        <dbReference type="EMBL" id="CAG7785965.1"/>
    </source>
</evidence>